<dbReference type="InterPro" id="IPR036390">
    <property type="entry name" value="WH_DNA-bd_sf"/>
</dbReference>
<dbReference type="InterPro" id="IPR051081">
    <property type="entry name" value="HTH_MetalResp_TranReg"/>
</dbReference>
<dbReference type="PANTHER" id="PTHR33154:SF18">
    <property type="entry name" value="ARSENICAL RESISTANCE OPERON REPRESSOR"/>
    <property type="match status" value="1"/>
</dbReference>
<protein>
    <submittedName>
        <fullName evidence="5">Transcriptional repressor SdpR</fullName>
    </submittedName>
</protein>
<dbReference type="CDD" id="cd00090">
    <property type="entry name" value="HTH_ARSR"/>
    <property type="match status" value="1"/>
</dbReference>
<dbReference type="InterPro" id="IPR001845">
    <property type="entry name" value="HTH_ArsR_DNA-bd_dom"/>
</dbReference>
<dbReference type="HOGENOM" id="CLU_097806_3_5_9"/>
<proteinExistence type="predicted"/>
<dbReference type="PRINTS" id="PR00778">
    <property type="entry name" value="HTHARSR"/>
</dbReference>
<dbReference type="PANTHER" id="PTHR33154">
    <property type="entry name" value="TRANSCRIPTIONAL REGULATOR, ARSR FAMILY"/>
    <property type="match status" value="1"/>
</dbReference>
<dbReference type="EMBL" id="CCSE01000001">
    <property type="protein sequence ID" value="CEA01870.1"/>
    <property type="molecule type" value="Genomic_DNA"/>
</dbReference>
<dbReference type="NCBIfam" id="NF033788">
    <property type="entry name" value="HTH_metalloreg"/>
    <property type="match status" value="1"/>
</dbReference>
<dbReference type="GO" id="GO:0003700">
    <property type="term" value="F:DNA-binding transcription factor activity"/>
    <property type="evidence" value="ECO:0007669"/>
    <property type="project" value="InterPro"/>
</dbReference>
<dbReference type="OrthoDB" id="9798835at2"/>
<dbReference type="AlphaFoldDB" id="A0A078M6H6"/>
<keyword evidence="3" id="KW-0804">Transcription</keyword>
<evidence type="ECO:0000259" key="4">
    <source>
        <dbReference type="PROSITE" id="PS50987"/>
    </source>
</evidence>
<dbReference type="Proteomes" id="UP000044136">
    <property type="component" value="Unassembled WGS sequence"/>
</dbReference>
<dbReference type="eggNOG" id="COG0640">
    <property type="taxonomic scope" value="Bacteria"/>
</dbReference>
<evidence type="ECO:0000313" key="6">
    <source>
        <dbReference type="Proteomes" id="UP000044136"/>
    </source>
</evidence>
<dbReference type="PROSITE" id="PS00846">
    <property type="entry name" value="HTH_ARSR_1"/>
    <property type="match status" value="1"/>
</dbReference>
<dbReference type="GO" id="GO:0003677">
    <property type="term" value="F:DNA binding"/>
    <property type="evidence" value="ECO:0007669"/>
    <property type="project" value="UniProtKB-KW"/>
</dbReference>
<dbReference type="InterPro" id="IPR011991">
    <property type="entry name" value="ArsR-like_HTH"/>
</dbReference>
<accession>A0A078M6H6</accession>
<evidence type="ECO:0000313" key="5">
    <source>
        <dbReference type="EMBL" id="CEA01870.1"/>
    </source>
</evidence>
<dbReference type="InterPro" id="IPR018334">
    <property type="entry name" value="ArsR_HTH"/>
</dbReference>
<evidence type="ECO:0000256" key="3">
    <source>
        <dbReference type="ARBA" id="ARBA00023163"/>
    </source>
</evidence>
<dbReference type="PROSITE" id="PS50987">
    <property type="entry name" value="HTH_ARSR_2"/>
    <property type="match status" value="1"/>
</dbReference>
<keyword evidence="1" id="KW-0805">Transcription regulation</keyword>
<sequence>MNYEETASMLKIIADPGRLEILDLLSCEELCGCDLLEHFEFSQPTLSHHMKVLVENRFVTKRKDGNKMMYKLNHGMMDGISGHLQLTNAAHADCACKTMKKGVC</sequence>
<name>A0A078M6H6_9STAP</name>
<gene>
    <name evidence="5" type="primary">sdpR</name>
    <name evidence="5" type="ORF">BN1048_01519</name>
</gene>
<dbReference type="InterPro" id="IPR036388">
    <property type="entry name" value="WH-like_DNA-bd_sf"/>
</dbReference>
<dbReference type="SUPFAM" id="SSF46785">
    <property type="entry name" value="Winged helix' DNA-binding domain"/>
    <property type="match status" value="1"/>
</dbReference>
<evidence type="ECO:0000256" key="1">
    <source>
        <dbReference type="ARBA" id="ARBA00023015"/>
    </source>
</evidence>
<dbReference type="Pfam" id="PF01022">
    <property type="entry name" value="HTH_5"/>
    <property type="match status" value="1"/>
</dbReference>
<dbReference type="Gene3D" id="1.10.10.10">
    <property type="entry name" value="Winged helix-like DNA-binding domain superfamily/Winged helix DNA-binding domain"/>
    <property type="match status" value="1"/>
</dbReference>
<dbReference type="RefSeq" id="WP_035809945.1">
    <property type="nucleotide sequence ID" value="NZ_CCSE01000001.1"/>
</dbReference>
<evidence type="ECO:0000256" key="2">
    <source>
        <dbReference type="ARBA" id="ARBA00023125"/>
    </source>
</evidence>
<reference evidence="5 6" key="1">
    <citation type="submission" date="2014-07" db="EMBL/GenBank/DDBJ databases">
        <authorList>
            <person name="Urmite Genomes Urmite Genomes"/>
        </authorList>
    </citation>
    <scope>NUCLEOTIDE SEQUENCE [LARGE SCALE GENOMIC DNA]</scope>
    <source>
        <strain evidence="5 6">13MG44_air</strain>
    </source>
</reference>
<dbReference type="STRING" id="1461582.BN1048_01519"/>
<organism evidence="5 6">
    <name type="scientific">Jeotgalicoccus saudimassiliensis</name>
    <dbReference type="NCBI Taxonomy" id="1461582"/>
    <lineage>
        <taxon>Bacteria</taxon>
        <taxon>Bacillati</taxon>
        <taxon>Bacillota</taxon>
        <taxon>Bacilli</taxon>
        <taxon>Bacillales</taxon>
        <taxon>Staphylococcaceae</taxon>
        <taxon>Jeotgalicoccus</taxon>
    </lineage>
</organism>
<keyword evidence="2" id="KW-0238">DNA-binding</keyword>
<dbReference type="SMART" id="SM00418">
    <property type="entry name" value="HTH_ARSR"/>
    <property type="match status" value="1"/>
</dbReference>
<feature type="domain" description="HTH arsR-type" evidence="4">
    <location>
        <begin position="1"/>
        <end position="92"/>
    </location>
</feature>
<keyword evidence="6" id="KW-1185">Reference proteome</keyword>